<keyword evidence="13" id="KW-1185">Reference proteome</keyword>
<keyword evidence="8" id="KW-0675">Receptor</keyword>
<evidence type="ECO:0000256" key="2">
    <source>
        <dbReference type="ARBA" id="ARBA00022475"/>
    </source>
</evidence>
<dbReference type="AlphaFoldDB" id="A0A6L2QAN9"/>
<proteinExistence type="predicted"/>
<keyword evidence="6 10" id="KW-1133">Transmembrane helix</keyword>
<evidence type="ECO:0000256" key="5">
    <source>
        <dbReference type="ARBA" id="ARBA00022725"/>
    </source>
</evidence>
<reference evidence="13" key="1">
    <citation type="submission" date="2020-01" db="EMBL/GenBank/DDBJ databases">
        <title>Draft genome sequence of the Termite Coptotermes fromosanus.</title>
        <authorList>
            <person name="Itakura S."/>
            <person name="Yosikawa Y."/>
            <person name="Umezawa K."/>
        </authorList>
    </citation>
    <scope>NUCLEOTIDE SEQUENCE [LARGE SCALE GENOMIC DNA]</scope>
</reference>
<accession>A0A6L2QAN9</accession>
<feature type="non-terminal residue" evidence="12">
    <location>
        <position position="180"/>
    </location>
</feature>
<protein>
    <recommendedName>
        <fullName evidence="14">Odorant receptor</fullName>
    </recommendedName>
</protein>
<comment type="subcellular location">
    <subcellularLocation>
        <location evidence="1">Cell membrane</location>
        <topology evidence="1">Multi-pass membrane protein</topology>
    </subcellularLocation>
</comment>
<evidence type="ECO:0000256" key="7">
    <source>
        <dbReference type="ARBA" id="ARBA00023136"/>
    </source>
</evidence>
<evidence type="ECO:0000256" key="9">
    <source>
        <dbReference type="ARBA" id="ARBA00023224"/>
    </source>
</evidence>
<dbReference type="InterPro" id="IPR004117">
    <property type="entry name" value="7tm6_olfct_rcpt"/>
</dbReference>
<keyword evidence="5" id="KW-0552">Olfaction</keyword>
<evidence type="ECO:0008006" key="14">
    <source>
        <dbReference type="Google" id="ProtNLM"/>
    </source>
</evidence>
<evidence type="ECO:0000256" key="6">
    <source>
        <dbReference type="ARBA" id="ARBA00022989"/>
    </source>
</evidence>
<dbReference type="Proteomes" id="UP000502823">
    <property type="component" value="Unassembled WGS sequence"/>
</dbReference>
<keyword evidence="11" id="KW-0732">Signal</keyword>
<dbReference type="GO" id="GO:0007165">
    <property type="term" value="P:signal transduction"/>
    <property type="evidence" value="ECO:0007669"/>
    <property type="project" value="UniProtKB-KW"/>
</dbReference>
<evidence type="ECO:0000256" key="4">
    <source>
        <dbReference type="ARBA" id="ARBA00022692"/>
    </source>
</evidence>
<evidence type="ECO:0000256" key="1">
    <source>
        <dbReference type="ARBA" id="ARBA00004651"/>
    </source>
</evidence>
<keyword evidence="9" id="KW-0807">Transducer</keyword>
<keyword evidence="3" id="KW-0716">Sensory transduction</keyword>
<dbReference type="OrthoDB" id="8196465at2759"/>
<gene>
    <name evidence="12" type="ORF">Cfor_07917</name>
</gene>
<evidence type="ECO:0000313" key="12">
    <source>
        <dbReference type="EMBL" id="GFG41080.1"/>
    </source>
</evidence>
<dbReference type="Pfam" id="PF02949">
    <property type="entry name" value="7tm_6"/>
    <property type="match status" value="1"/>
</dbReference>
<organism evidence="12 13">
    <name type="scientific">Coptotermes formosanus</name>
    <name type="common">Formosan subterranean termite</name>
    <dbReference type="NCBI Taxonomy" id="36987"/>
    <lineage>
        <taxon>Eukaryota</taxon>
        <taxon>Metazoa</taxon>
        <taxon>Ecdysozoa</taxon>
        <taxon>Arthropoda</taxon>
        <taxon>Hexapoda</taxon>
        <taxon>Insecta</taxon>
        <taxon>Pterygota</taxon>
        <taxon>Neoptera</taxon>
        <taxon>Polyneoptera</taxon>
        <taxon>Dictyoptera</taxon>
        <taxon>Blattodea</taxon>
        <taxon>Blattoidea</taxon>
        <taxon>Termitoidae</taxon>
        <taxon>Rhinotermitidae</taxon>
        <taxon>Coptotermes</taxon>
    </lineage>
</organism>
<feature type="chain" id="PRO_5027121704" description="Odorant receptor" evidence="11">
    <location>
        <begin position="20"/>
        <end position="180"/>
    </location>
</feature>
<dbReference type="PANTHER" id="PTHR21137">
    <property type="entry name" value="ODORANT RECEPTOR"/>
    <property type="match status" value="1"/>
</dbReference>
<dbReference type="EMBL" id="BLKM01003136">
    <property type="protein sequence ID" value="GFG41080.1"/>
    <property type="molecule type" value="Genomic_DNA"/>
</dbReference>
<comment type="caution">
    <text evidence="12">The sequence shown here is derived from an EMBL/GenBank/DDBJ whole genome shotgun (WGS) entry which is preliminary data.</text>
</comment>
<feature type="signal peptide" evidence="11">
    <location>
        <begin position="1"/>
        <end position="19"/>
    </location>
</feature>
<keyword evidence="7 10" id="KW-0472">Membrane</keyword>
<keyword evidence="2" id="KW-1003">Cell membrane</keyword>
<dbReference type="FunCoup" id="A0A6L2QAN9">
    <property type="interactions" value="52"/>
</dbReference>
<name>A0A6L2QAN9_COPFO</name>
<feature type="transmembrane region" description="Helical" evidence="10">
    <location>
        <begin position="81"/>
        <end position="105"/>
    </location>
</feature>
<evidence type="ECO:0000256" key="3">
    <source>
        <dbReference type="ARBA" id="ARBA00022606"/>
    </source>
</evidence>
<evidence type="ECO:0000256" key="11">
    <source>
        <dbReference type="SAM" id="SignalP"/>
    </source>
</evidence>
<dbReference type="GO" id="GO:0004984">
    <property type="term" value="F:olfactory receptor activity"/>
    <property type="evidence" value="ECO:0007669"/>
    <property type="project" value="InterPro"/>
</dbReference>
<evidence type="ECO:0000313" key="13">
    <source>
        <dbReference type="Proteomes" id="UP000502823"/>
    </source>
</evidence>
<dbReference type="GO" id="GO:0005549">
    <property type="term" value="F:odorant binding"/>
    <property type="evidence" value="ECO:0007669"/>
    <property type="project" value="InterPro"/>
</dbReference>
<dbReference type="InParanoid" id="A0A6L2QAN9"/>
<dbReference type="PANTHER" id="PTHR21137:SF35">
    <property type="entry name" value="ODORANT RECEPTOR 19A-RELATED"/>
    <property type="match status" value="1"/>
</dbReference>
<dbReference type="GO" id="GO:0005886">
    <property type="term" value="C:plasma membrane"/>
    <property type="evidence" value="ECO:0007669"/>
    <property type="project" value="UniProtKB-SubCell"/>
</dbReference>
<evidence type="ECO:0000256" key="8">
    <source>
        <dbReference type="ARBA" id="ARBA00023170"/>
    </source>
</evidence>
<keyword evidence="4 10" id="KW-0812">Transmembrane</keyword>
<feature type="transmembrane region" description="Helical" evidence="10">
    <location>
        <begin position="117"/>
        <end position="135"/>
    </location>
</feature>
<evidence type="ECO:0000256" key="10">
    <source>
        <dbReference type="SAM" id="Phobius"/>
    </source>
</evidence>
<sequence length="180" mass="19906">MGVTFGFVSLCTTLTAVACAQFEKLQAAILDIRQEHITPYHGQEDEQVHTAADCDLQATLNACIRHHQEIIAYMQQLEDALNVGLCGHFLILLATMCFAAFSLVTNWGDYADMSQGVVIYLFFSGDVLLICWLGTQLTQHAESVRDAAFGCDWVGTPVPFQRCLMFFIATANKEFKLTAG</sequence>